<keyword evidence="1" id="KW-0812">Transmembrane</keyword>
<organism evidence="2 3">
    <name type="scientific">Camelimonas fluminis</name>
    <dbReference type="NCBI Taxonomy" id="1576911"/>
    <lineage>
        <taxon>Bacteria</taxon>
        <taxon>Pseudomonadati</taxon>
        <taxon>Pseudomonadota</taxon>
        <taxon>Alphaproteobacteria</taxon>
        <taxon>Hyphomicrobiales</taxon>
        <taxon>Chelatococcaceae</taxon>
        <taxon>Camelimonas</taxon>
    </lineage>
</organism>
<evidence type="ECO:0000313" key="2">
    <source>
        <dbReference type="EMBL" id="MFC3639461.1"/>
    </source>
</evidence>
<evidence type="ECO:0000256" key="1">
    <source>
        <dbReference type="SAM" id="Phobius"/>
    </source>
</evidence>
<keyword evidence="3" id="KW-1185">Reference proteome</keyword>
<name>A0ABV7ULW6_9HYPH</name>
<reference evidence="3" key="1">
    <citation type="journal article" date="2019" name="Int. J. Syst. Evol. Microbiol.">
        <title>The Global Catalogue of Microorganisms (GCM) 10K type strain sequencing project: providing services to taxonomists for standard genome sequencing and annotation.</title>
        <authorList>
            <consortium name="The Broad Institute Genomics Platform"/>
            <consortium name="The Broad Institute Genome Sequencing Center for Infectious Disease"/>
            <person name="Wu L."/>
            <person name="Ma J."/>
        </authorList>
    </citation>
    <scope>NUCLEOTIDE SEQUENCE [LARGE SCALE GENOMIC DNA]</scope>
    <source>
        <strain evidence="3">KCTC 42282</strain>
    </source>
</reference>
<evidence type="ECO:0000313" key="3">
    <source>
        <dbReference type="Proteomes" id="UP001595704"/>
    </source>
</evidence>
<evidence type="ECO:0008006" key="4">
    <source>
        <dbReference type="Google" id="ProtNLM"/>
    </source>
</evidence>
<dbReference type="EMBL" id="JBHRYC010000093">
    <property type="protein sequence ID" value="MFC3639461.1"/>
    <property type="molecule type" value="Genomic_DNA"/>
</dbReference>
<protein>
    <recommendedName>
        <fullName evidence="4">Ion channel</fullName>
    </recommendedName>
</protein>
<dbReference type="RefSeq" id="WP_191319234.1">
    <property type="nucleotide sequence ID" value="NZ_BNCG01000007.1"/>
</dbReference>
<accession>A0ABV7ULW6</accession>
<sequence length="160" mass="17862">MISLEETPWSVDWAWSLPLILLNVIIHVFGLACIYDGFTSMLQAMDRSRRYMMRFAMIMNATVILIVALHGVEAVTWALAYLSLGALPDAKTAMLYSLGAMTGFEPGNLSLPERWQMMAVLQSLAGLMLFGLTTAFMFAMFQAVWPSQGRRDVNMQTGKV</sequence>
<dbReference type="Proteomes" id="UP001595704">
    <property type="component" value="Unassembled WGS sequence"/>
</dbReference>
<feature type="transmembrane region" description="Helical" evidence="1">
    <location>
        <begin position="13"/>
        <end position="35"/>
    </location>
</feature>
<proteinExistence type="predicted"/>
<feature type="transmembrane region" description="Helical" evidence="1">
    <location>
        <begin position="119"/>
        <end position="141"/>
    </location>
</feature>
<comment type="caution">
    <text evidence="2">The sequence shown here is derived from an EMBL/GenBank/DDBJ whole genome shotgun (WGS) entry which is preliminary data.</text>
</comment>
<keyword evidence="1" id="KW-0472">Membrane</keyword>
<keyword evidence="1" id="KW-1133">Transmembrane helix</keyword>
<gene>
    <name evidence="2" type="ORF">ACFONL_19155</name>
</gene>
<feature type="transmembrane region" description="Helical" evidence="1">
    <location>
        <begin position="55"/>
        <end position="80"/>
    </location>
</feature>